<dbReference type="Proteomes" id="UP000176429">
    <property type="component" value="Unassembled WGS sequence"/>
</dbReference>
<comment type="caution">
    <text evidence="1">The sequence shown here is derived from an EMBL/GenBank/DDBJ whole genome shotgun (WGS) entry which is preliminary data.</text>
</comment>
<organism evidence="1 2">
    <name type="scientific">Candidatus Taylorbacteria bacterium RIFCSPLOWO2_02_FULL_46_40</name>
    <dbReference type="NCBI Taxonomy" id="1802329"/>
    <lineage>
        <taxon>Bacteria</taxon>
        <taxon>Candidatus Tayloriibacteriota</taxon>
    </lineage>
</organism>
<reference evidence="1 2" key="1">
    <citation type="journal article" date="2016" name="Nat. Commun.">
        <title>Thousands of microbial genomes shed light on interconnected biogeochemical processes in an aquifer system.</title>
        <authorList>
            <person name="Anantharaman K."/>
            <person name="Brown C.T."/>
            <person name="Hug L.A."/>
            <person name="Sharon I."/>
            <person name="Castelle C.J."/>
            <person name="Probst A.J."/>
            <person name="Thomas B.C."/>
            <person name="Singh A."/>
            <person name="Wilkins M.J."/>
            <person name="Karaoz U."/>
            <person name="Brodie E.L."/>
            <person name="Williams K.H."/>
            <person name="Hubbard S.S."/>
            <person name="Banfield J.F."/>
        </authorList>
    </citation>
    <scope>NUCLEOTIDE SEQUENCE [LARGE SCALE GENOMIC DNA]</scope>
</reference>
<evidence type="ECO:0000313" key="2">
    <source>
        <dbReference type="Proteomes" id="UP000176429"/>
    </source>
</evidence>
<dbReference type="AlphaFoldDB" id="A0A1G2P2Z6"/>
<name>A0A1G2P2Z6_9BACT</name>
<dbReference type="EMBL" id="MHSH01000012">
    <property type="protein sequence ID" value="OHA42079.1"/>
    <property type="molecule type" value="Genomic_DNA"/>
</dbReference>
<evidence type="ECO:0008006" key="3">
    <source>
        <dbReference type="Google" id="ProtNLM"/>
    </source>
</evidence>
<sequence length="466" mass="54250">MKEKINQQSETVFLSLPTLIHVSDILKGKTLEQLARKYKVIVLNPLFNQADAAKNNFPTSNHIVYEQLPLEHGQFWYVANEYFRNPFIREYDDWLITQEWGYRKIRRFKLLIFLGSFLPKSFPNTRFFTFLEKLLISPSNKFKQLVNIHKPKLLITATPGYSYASFDAEMIIFAKKLGIKSVAIDSSFDNPYSQSKFSRETDYISVWSDRMKKDYVDFHHYTPEQVRVSGCLKFDHYFNDRLEKKVKNRELFLKSKGFDPTKKTIVCATPTPGNYPDRKEFMTMLLSARDNGALAGRPNILVRLHPLDVWEPYKSFTDIPGVHIERAGKQYLDDKETKNSKIIMEENDLVNLTEILMYGDAFINFVSTMILEAALFNLPSVCVGFPERQGKHSEFELIKDIVAMADEKVTKNLDELIVILNKFLTTPQSNDDMERDQKTVKEFIQFTDGLSWKRTVENIDAIMKTL</sequence>
<accession>A0A1G2P2Z6</accession>
<gene>
    <name evidence="1" type="ORF">A3H68_03170</name>
</gene>
<dbReference type="Gene3D" id="3.40.50.12580">
    <property type="match status" value="1"/>
</dbReference>
<dbReference type="SUPFAM" id="SSF53756">
    <property type="entry name" value="UDP-Glycosyltransferase/glycogen phosphorylase"/>
    <property type="match status" value="1"/>
</dbReference>
<protein>
    <recommendedName>
        <fullName evidence="3">UDP-N-acetylglucosamine 2-epimerase domain-containing protein</fullName>
    </recommendedName>
</protein>
<proteinExistence type="predicted"/>
<dbReference type="InterPro" id="IPR043148">
    <property type="entry name" value="TagF_C"/>
</dbReference>
<evidence type="ECO:0000313" key="1">
    <source>
        <dbReference type="EMBL" id="OHA42079.1"/>
    </source>
</evidence>